<evidence type="ECO:0000313" key="5">
    <source>
        <dbReference type="Proteomes" id="UP000553776"/>
    </source>
</evidence>
<dbReference type="InterPro" id="IPR029787">
    <property type="entry name" value="Nucleotide_cyclase"/>
</dbReference>
<dbReference type="SUPFAM" id="SSF141868">
    <property type="entry name" value="EAL domain-like"/>
    <property type="match status" value="1"/>
</dbReference>
<protein>
    <submittedName>
        <fullName evidence="4">EAL domain-containing protein</fullName>
    </submittedName>
</protein>
<feature type="transmembrane region" description="Helical" evidence="1">
    <location>
        <begin position="184"/>
        <end position="204"/>
    </location>
</feature>
<evidence type="ECO:0000256" key="1">
    <source>
        <dbReference type="SAM" id="Phobius"/>
    </source>
</evidence>
<dbReference type="NCBIfam" id="TIGR00254">
    <property type="entry name" value="GGDEF"/>
    <property type="match status" value="1"/>
</dbReference>
<keyword evidence="1" id="KW-0472">Membrane</keyword>
<evidence type="ECO:0000259" key="2">
    <source>
        <dbReference type="PROSITE" id="PS50883"/>
    </source>
</evidence>
<feature type="transmembrane region" description="Helical" evidence="1">
    <location>
        <begin position="153"/>
        <end position="172"/>
    </location>
</feature>
<feature type="domain" description="GGDEF" evidence="3">
    <location>
        <begin position="314"/>
        <end position="446"/>
    </location>
</feature>
<dbReference type="PROSITE" id="PS50883">
    <property type="entry name" value="EAL"/>
    <property type="match status" value="1"/>
</dbReference>
<dbReference type="Gene3D" id="3.20.20.450">
    <property type="entry name" value="EAL domain"/>
    <property type="match status" value="1"/>
</dbReference>
<dbReference type="FunFam" id="3.20.20.450:FF:000001">
    <property type="entry name" value="Cyclic di-GMP phosphodiesterase yahA"/>
    <property type="match status" value="1"/>
</dbReference>
<dbReference type="InterPro" id="IPR052155">
    <property type="entry name" value="Biofilm_reg_signaling"/>
</dbReference>
<organism evidence="4 5">
    <name type="scientific">Cohnella xylanilytica</name>
    <dbReference type="NCBI Taxonomy" id="557555"/>
    <lineage>
        <taxon>Bacteria</taxon>
        <taxon>Bacillati</taxon>
        <taxon>Bacillota</taxon>
        <taxon>Bacilli</taxon>
        <taxon>Bacillales</taxon>
        <taxon>Paenibacillaceae</taxon>
        <taxon>Cohnella</taxon>
    </lineage>
</organism>
<feature type="domain" description="EAL" evidence="2">
    <location>
        <begin position="455"/>
        <end position="708"/>
    </location>
</feature>
<dbReference type="EMBL" id="JACJVR010000118">
    <property type="protein sequence ID" value="MBB6695215.1"/>
    <property type="molecule type" value="Genomic_DNA"/>
</dbReference>
<dbReference type="Proteomes" id="UP000553776">
    <property type="component" value="Unassembled WGS sequence"/>
</dbReference>
<sequence length="718" mass="79309">MSLIRTGEPERPINRAEVKTIGTVAVAGATFVVLGWLGGHKSLRLSEHAGLVAHLSLESAAFGLCLALLVLGWMVFVPTLCRHRLSTAALFACVGILDLMHAFSLPGMPLYDEAAGEARSLLLQWISQGLGAAGLLLIMSVPNRSVKPGARRYAGVAIAAVAAGAAAFAFGAEGLKPQSLEPYRAVQSAVVLLLYAAAAATILYRNRKERPQAMLTIVQALVWLFAAKLEQSLGTGLSDTGGLLAEAYKLPGYYFLLKGIYFVLIEEPYKRQKKAESRIRYMAYHDELTGLPNRRLLSEKLVAMMRGGEGEGNGRFALLWLDVDRFKTINDSMGHSFGDRVLVEVARRLQDFRSGRGDVFRMGGDEFTVLLHELADESEAERRAQQLLERFEAPIRIGSSLYHLTVSIGVVQYPGDGETLEQLLQNADTAMYGAKEVRNSWRKYAPDMNGKAKERLQLENELRLALEAGQFKLEYQPLVDLELGELVGAEALVRWNHPERGLIPPSEFIPLCEETGFILPLGEWVLRTACRQAAEWQAEGHRPLVLSVNLSIRQFRQHDLCERIRDVLAETGLAPRWLDLEITESIMADADYAADMLERLKGLGVHISIDDFGTGYSSLHYLKRFPIDKLKIDRSFVSDVLHDRNDAAIVSGISAMARNLNLAVTAEGVENEGQVAFLREQRCKQAQGYYFSRPVGPERFVHLFGKELSEMSAAASGG</sequence>
<dbReference type="SMART" id="SM00267">
    <property type="entry name" value="GGDEF"/>
    <property type="match status" value="1"/>
</dbReference>
<feature type="transmembrane region" description="Helical" evidence="1">
    <location>
        <begin position="59"/>
        <end position="81"/>
    </location>
</feature>
<feature type="transmembrane region" description="Helical" evidence="1">
    <location>
        <begin position="21"/>
        <end position="39"/>
    </location>
</feature>
<evidence type="ECO:0000313" key="4">
    <source>
        <dbReference type="EMBL" id="MBB6695215.1"/>
    </source>
</evidence>
<dbReference type="CDD" id="cd01948">
    <property type="entry name" value="EAL"/>
    <property type="match status" value="1"/>
</dbReference>
<dbReference type="RefSeq" id="WP_185139173.1">
    <property type="nucleotide sequence ID" value="NZ_JACJVR010000118.1"/>
</dbReference>
<feature type="transmembrane region" description="Helical" evidence="1">
    <location>
        <begin position="88"/>
        <end position="110"/>
    </location>
</feature>
<dbReference type="AlphaFoldDB" id="A0A841U3S4"/>
<dbReference type="InterPro" id="IPR043128">
    <property type="entry name" value="Rev_trsase/Diguanyl_cyclase"/>
</dbReference>
<dbReference type="PANTHER" id="PTHR44757">
    <property type="entry name" value="DIGUANYLATE CYCLASE DGCP"/>
    <property type="match status" value="1"/>
</dbReference>
<dbReference type="PROSITE" id="PS50887">
    <property type="entry name" value="GGDEF"/>
    <property type="match status" value="1"/>
</dbReference>
<reference evidence="4 5" key="1">
    <citation type="submission" date="2020-08" db="EMBL/GenBank/DDBJ databases">
        <title>Cohnella phylogeny.</title>
        <authorList>
            <person name="Dunlap C."/>
        </authorList>
    </citation>
    <scope>NUCLEOTIDE SEQUENCE [LARGE SCALE GENOMIC DNA]</scope>
    <source>
        <strain evidence="4 5">DSM 25239</strain>
    </source>
</reference>
<dbReference type="SMART" id="SM00052">
    <property type="entry name" value="EAL"/>
    <property type="match status" value="1"/>
</dbReference>
<dbReference type="InterPro" id="IPR001633">
    <property type="entry name" value="EAL_dom"/>
</dbReference>
<proteinExistence type="predicted"/>
<dbReference type="SUPFAM" id="SSF55073">
    <property type="entry name" value="Nucleotide cyclase"/>
    <property type="match status" value="1"/>
</dbReference>
<keyword evidence="5" id="KW-1185">Reference proteome</keyword>
<dbReference type="CDD" id="cd01949">
    <property type="entry name" value="GGDEF"/>
    <property type="match status" value="1"/>
</dbReference>
<feature type="transmembrane region" description="Helical" evidence="1">
    <location>
        <begin position="122"/>
        <end position="141"/>
    </location>
</feature>
<keyword evidence="1" id="KW-1133">Transmembrane helix</keyword>
<dbReference type="Pfam" id="PF00563">
    <property type="entry name" value="EAL"/>
    <property type="match status" value="1"/>
</dbReference>
<dbReference type="InterPro" id="IPR033425">
    <property type="entry name" value="MASE3"/>
</dbReference>
<dbReference type="Gene3D" id="3.30.70.270">
    <property type="match status" value="1"/>
</dbReference>
<comment type="caution">
    <text evidence="4">The sequence shown here is derived from an EMBL/GenBank/DDBJ whole genome shotgun (WGS) entry which is preliminary data.</text>
</comment>
<gene>
    <name evidence="4" type="ORF">H7B90_27850</name>
</gene>
<name>A0A841U3S4_9BACL</name>
<evidence type="ECO:0000259" key="3">
    <source>
        <dbReference type="PROSITE" id="PS50887"/>
    </source>
</evidence>
<keyword evidence="1" id="KW-0812">Transmembrane</keyword>
<dbReference type="InterPro" id="IPR035919">
    <property type="entry name" value="EAL_sf"/>
</dbReference>
<dbReference type="Pfam" id="PF17159">
    <property type="entry name" value="MASE3"/>
    <property type="match status" value="1"/>
</dbReference>
<dbReference type="InterPro" id="IPR000160">
    <property type="entry name" value="GGDEF_dom"/>
</dbReference>
<accession>A0A841U3S4</accession>
<dbReference type="PANTHER" id="PTHR44757:SF2">
    <property type="entry name" value="BIOFILM ARCHITECTURE MAINTENANCE PROTEIN MBAA"/>
    <property type="match status" value="1"/>
</dbReference>
<dbReference type="Pfam" id="PF00990">
    <property type="entry name" value="GGDEF"/>
    <property type="match status" value="1"/>
</dbReference>